<dbReference type="SMART" id="SM00773">
    <property type="entry name" value="WGR"/>
    <property type="match status" value="1"/>
</dbReference>
<sequence length="81" mass="9551">MIEDRSTPTLLRRIDPSRNMARFYALSIEPSLFGAAALVREWGRIGARGRRRIELFGRREEAEAAFNRIESRKRRRGYVDR</sequence>
<dbReference type="OrthoDB" id="5801306at2"/>
<dbReference type="Pfam" id="PF05406">
    <property type="entry name" value="WGR"/>
    <property type="match status" value="1"/>
</dbReference>
<dbReference type="InterPro" id="IPR008893">
    <property type="entry name" value="WGR_domain"/>
</dbReference>
<dbReference type="EMBL" id="FODT01000015">
    <property type="protein sequence ID" value="SEP33463.1"/>
    <property type="molecule type" value="Genomic_DNA"/>
</dbReference>
<dbReference type="CDD" id="cd07996">
    <property type="entry name" value="WGR_MMR_like"/>
    <property type="match status" value="1"/>
</dbReference>
<dbReference type="PROSITE" id="PS51977">
    <property type="entry name" value="WGR"/>
    <property type="match status" value="1"/>
</dbReference>
<gene>
    <name evidence="2" type="ORF">SAMN05444123_11542</name>
</gene>
<dbReference type="InterPro" id="IPR049809">
    <property type="entry name" value="YehF/YfeS-like_WGR"/>
</dbReference>
<evidence type="ECO:0000313" key="3">
    <source>
        <dbReference type="Proteomes" id="UP000199615"/>
    </source>
</evidence>
<protein>
    <submittedName>
        <fullName evidence="2">WGR domain-containing protein, predicted DNA-binding domain in MolR</fullName>
    </submittedName>
</protein>
<dbReference type="RefSeq" id="WP_054164260.1">
    <property type="nucleotide sequence ID" value="NZ_FODT01000015.1"/>
</dbReference>
<keyword evidence="2" id="KW-0238">DNA-binding</keyword>
<dbReference type="GO" id="GO:0003677">
    <property type="term" value="F:DNA binding"/>
    <property type="evidence" value="ECO:0007669"/>
    <property type="project" value="UniProtKB-KW"/>
</dbReference>
<dbReference type="Proteomes" id="UP000199615">
    <property type="component" value="Unassembled WGS sequence"/>
</dbReference>
<dbReference type="Gene3D" id="2.20.140.10">
    <property type="entry name" value="WGR domain"/>
    <property type="match status" value="1"/>
</dbReference>
<reference evidence="3" key="1">
    <citation type="submission" date="2016-10" db="EMBL/GenBank/DDBJ databases">
        <authorList>
            <person name="Varghese N."/>
            <person name="Submissions S."/>
        </authorList>
    </citation>
    <scope>NUCLEOTIDE SEQUENCE [LARGE SCALE GENOMIC DNA]</scope>
    <source>
        <strain evidence="3">DSM 123</strain>
    </source>
</reference>
<evidence type="ECO:0000259" key="1">
    <source>
        <dbReference type="PROSITE" id="PS51977"/>
    </source>
</evidence>
<organism evidence="2 3">
    <name type="scientific">Rhodopseudomonas pseudopalustris</name>
    <dbReference type="NCBI Taxonomy" id="1513892"/>
    <lineage>
        <taxon>Bacteria</taxon>
        <taxon>Pseudomonadati</taxon>
        <taxon>Pseudomonadota</taxon>
        <taxon>Alphaproteobacteria</taxon>
        <taxon>Hyphomicrobiales</taxon>
        <taxon>Nitrobacteraceae</taxon>
        <taxon>Rhodopseudomonas</taxon>
    </lineage>
</organism>
<dbReference type="AlphaFoldDB" id="A0A1H8X143"/>
<dbReference type="SUPFAM" id="SSF142921">
    <property type="entry name" value="WGR domain-like"/>
    <property type="match status" value="1"/>
</dbReference>
<evidence type="ECO:0000313" key="2">
    <source>
        <dbReference type="EMBL" id="SEP33463.1"/>
    </source>
</evidence>
<accession>A0A1H8X143</accession>
<proteinExistence type="predicted"/>
<feature type="domain" description="WGR" evidence="1">
    <location>
        <begin position="1"/>
        <end position="81"/>
    </location>
</feature>
<keyword evidence="3" id="KW-1185">Reference proteome</keyword>
<dbReference type="InterPro" id="IPR036930">
    <property type="entry name" value="WGR_dom_sf"/>
</dbReference>
<name>A0A1H8X143_9BRAD</name>